<evidence type="ECO:0000256" key="1">
    <source>
        <dbReference type="SAM" id="MobiDB-lite"/>
    </source>
</evidence>
<evidence type="ECO:0000313" key="4">
    <source>
        <dbReference type="Proteomes" id="UP001161017"/>
    </source>
</evidence>
<dbReference type="GO" id="GO:0016747">
    <property type="term" value="F:acyltransferase activity, transferring groups other than amino-acyl groups"/>
    <property type="evidence" value="ECO:0007669"/>
    <property type="project" value="InterPro"/>
</dbReference>
<dbReference type="EMBL" id="JAPUFD010000001">
    <property type="protein sequence ID" value="MDI1484888.1"/>
    <property type="molecule type" value="Genomic_DNA"/>
</dbReference>
<dbReference type="CDD" id="cd04301">
    <property type="entry name" value="NAT_SF"/>
    <property type="match status" value="1"/>
</dbReference>
<dbReference type="Pfam" id="PF13508">
    <property type="entry name" value="Acetyltransf_7"/>
    <property type="match status" value="1"/>
</dbReference>
<dbReference type="Proteomes" id="UP001161017">
    <property type="component" value="Unassembled WGS sequence"/>
</dbReference>
<dbReference type="InterPro" id="IPR000182">
    <property type="entry name" value="GNAT_dom"/>
</dbReference>
<keyword evidence="4" id="KW-1185">Reference proteome</keyword>
<proteinExistence type="predicted"/>
<dbReference type="PANTHER" id="PTHR42791:SF1">
    <property type="entry name" value="N-ACETYLTRANSFERASE DOMAIN-CONTAINING PROTEIN"/>
    <property type="match status" value="1"/>
</dbReference>
<sequence length="278" mass="31966">MHTRPATPADIPTIATISAAAFQNDELYNFTNPYFRTHQRNFRDYFLRRARIRFWTPGFVFYVAETDPWDSPPPPRPPPSSPNPDNDGDETIIRGAEGGEVVGYALYHPHPPAGTRTLLPSSPPYQKPYTAFCERTLNSLHETYISLLRLDRSVDPARAALWRIQQSHAFDRFWAEQGPVGNEDGRGYFTLQNLCVDPTWQRRGVGKRLIEVGQKEARREGVKVVLTSSEVGARLYTHMGFERIGELRIEGWRRGGKRWRVGRGRKRRGREIRGMMGW</sequence>
<gene>
    <name evidence="3" type="ORF">OHK93_000022</name>
</gene>
<comment type="caution">
    <text evidence="3">The sequence shown here is derived from an EMBL/GenBank/DDBJ whole genome shotgun (WGS) entry which is preliminary data.</text>
</comment>
<organism evidence="3 4">
    <name type="scientific">Ramalina farinacea</name>
    <dbReference type="NCBI Taxonomy" id="258253"/>
    <lineage>
        <taxon>Eukaryota</taxon>
        <taxon>Fungi</taxon>
        <taxon>Dikarya</taxon>
        <taxon>Ascomycota</taxon>
        <taxon>Pezizomycotina</taxon>
        <taxon>Lecanoromycetes</taxon>
        <taxon>OSLEUM clade</taxon>
        <taxon>Lecanoromycetidae</taxon>
        <taxon>Lecanorales</taxon>
        <taxon>Lecanorineae</taxon>
        <taxon>Ramalinaceae</taxon>
        <taxon>Ramalina</taxon>
    </lineage>
</organism>
<dbReference type="AlphaFoldDB" id="A0AA43QE47"/>
<feature type="compositionally biased region" description="Pro residues" evidence="1">
    <location>
        <begin position="70"/>
        <end position="82"/>
    </location>
</feature>
<dbReference type="InterPro" id="IPR016181">
    <property type="entry name" value="Acyl_CoA_acyltransferase"/>
</dbReference>
<feature type="domain" description="N-acetyltransferase" evidence="2">
    <location>
        <begin position="130"/>
        <end position="264"/>
    </location>
</feature>
<evidence type="ECO:0000259" key="2">
    <source>
        <dbReference type="PROSITE" id="PS51186"/>
    </source>
</evidence>
<protein>
    <recommendedName>
        <fullName evidence="2">N-acetyltransferase domain-containing protein</fullName>
    </recommendedName>
</protein>
<accession>A0AA43QE47</accession>
<reference evidence="3" key="1">
    <citation type="journal article" date="2023" name="Genome Biol. Evol.">
        <title>First Whole Genome Sequence and Flow Cytometry Genome Size Data for the Lichen-Forming Fungus Ramalina farinacea (Ascomycota).</title>
        <authorList>
            <person name="Llewellyn T."/>
            <person name="Mian S."/>
            <person name="Hill R."/>
            <person name="Leitch I.J."/>
            <person name="Gaya E."/>
        </authorList>
    </citation>
    <scope>NUCLEOTIDE SEQUENCE</scope>
    <source>
        <strain evidence="3">LIQ254RAFAR</strain>
    </source>
</reference>
<dbReference type="Gene3D" id="3.40.630.30">
    <property type="match status" value="1"/>
</dbReference>
<feature type="region of interest" description="Disordered" evidence="1">
    <location>
        <begin position="66"/>
        <end position="93"/>
    </location>
</feature>
<dbReference type="InterPro" id="IPR052523">
    <property type="entry name" value="Trichothecene_AcTrans"/>
</dbReference>
<dbReference type="PROSITE" id="PS51186">
    <property type="entry name" value="GNAT"/>
    <property type="match status" value="1"/>
</dbReference>
<evidence type="ECO:0000313" key="3">
    <source>
        <dbReference type="EMBL" id="MDI1484888.1"/>
    </source>
</evidence>
<name>A0AA43QE47_9LECA</name>
<dbReference type="SUPFAM" id="SSF55729">
    <property type="entry name" value="Acyl-CoA N-acyltransferases (Nat)"/>
    <property type="match status" value="1"/>
</dbReference>
<dbReference type="PANTHER" id="PTHR42791">
    <property type="entry name" value="GNAT FAMILY ACETYLTRANSFERASE"/>
    <property type="match status" value="1"/>
</dbReference>